<dbReference type="InterPro" id="IPR028939">
    <property type="entry name" value="P5C_Rdtase_cat_N"/>
</dbReference>
<dbReference type="OrthoDB" id="1523398at2"/>
<evidence type="ECO:0000256" key="1">
    <source>
        <dbReference type="ARBA" id="ARBA00023002"/>
    </source>
</evidence>
<dbReference type="Proteomes" id="UP000274909">
    <property type="component" value="Unassembled WGS sequence"/>
</dbReference>
<proteinExistence type="predicted"/>
<dbReference type="PANTHER" id="PTHR14239:SF10">
    <property type="entry name" value="REDUCTASE"/>
    <property type="match status" value="1"/>
</dbReference>
<dbReference type="InterPro" id="IPR051267">
    <property type="entry name" value="STEAP_metalloreductase"/>
</dbReference>
<evidence type="ECO:0000313" key="3">
    <source>
        <dbReference type="EMBL" id="RUR03222.1"/>
    </source>
</evidence>
<dbReference type="RefSeq" id="WP_127046402.1">
    <property type="nucleotide sequence ID" value="NZ_RZGZ01000001.1"/>
</dbReference>
<feature type="domain" description="Pyrroline-5-carboxylate reductase catalytic N-terminal" evidence="2">
    <location>
        <begin position="8"/>
        <end position="97"/>
    </location>
</feature>
<dbReference type="EMBL" id="RZGZ01000001">
    <property type="protein sequence ID" value="RUR03222.1"/>
    <property type="molecule type" value="Genomic_DNA"/>
</dbReference>
<dbReference type="SUPFAM" id="SSF51735">
    <property type="entry name" value="NAD(P)-binding Rossmann-fold domains"/>
    <property type="match status" value="1"/>
</dbReference>
<keyword evidence="1" id="KW-0560">Oxidoreductase</keyword>
<dbReference type="Gene3D" id="3.40.50.720">
    <property type="entry name" value="NAD(P)-binding Rossmann-like Domain"/>
    <property type="match status" value="1"/>
</dbReference>
<protein>
    <submittedName>
        <fullName evidence="3">NADP oxidoreductase</fullName>
    </submittedName>
</protein>
<reference evidence="3 4" key="1">
    <citation type="submission" date="2018-12" db="EMBL/GenBank/DDBJ databases">
        <authorList>
            <person name="Li F."/>
        </authorList>
    </citation>
    <scope>NUCLEOTIDE SEQUENCE [LARGE SCALE GENOMIC DNA]</scope>
    <source>
        <strain evidence="3 4">EGI 6500705</strain>
    </source>
</reference>
<organism evidence="3 4">
    <name type="scientific">Labedella endophytica</name>
    <dbReference type="NCBI Taxonomy" id="1523160"/>
    <lineage>
        <taxon>Bacteria</taxon>
        <taxon>Bacillati</taxon>
        <taxon>Actinomycetota</taxon>
        <taxon>Actinomycetes</taxon>
        <taxon>Micrococcales</taxon>
        <taxon>Microbacteriaceae</taxon>
        <taxon>Labedella</taxon>
    </lineage>
</organism>
<gene>
    <name evidence="3" type="ORF">ELQ94_01320</name>
</gene>
<keyword evidence="4" id="KW-1185">Reference proteome</keyword>
<evidence type="ECO:0000313" key="4">
    <source>
        <dbReference type="Proteomes" id="UP000274909"/>
    </source>
</evidence>
<dbReference type="Pfam" id="PF03807">
    <property type="entry name" value="F420_oxidored"/>
    <property type="match status" value="1"/>
</dbReference>
<comment type="caution">
    <text evidence="3">The sequence shown here is derived from an EMBL/GenBank/DDBJ whole genome shotgun (WGS) entry which is preliminary data.</text>
</comment>
<name>A0A3S1CU73_9MICO</name>
<dbReference type="PANTHER" id="PTHR14239">
    <property type="entry name" value="DUDULIN-RELATED"/>
    <property type="match status" value="1"/>
</dbReference>
<dbReference type="GO" id="GO:0016491">
    <property type="term" value="F:oxidoreductase activity"/>
    <property type="evidence" value="ECO:0007669"/>
    <property type="project" value="UniProtKB-KW"/>
</dbReference>
<accession>A0A3S1CU73</accession>
<evidence type="ECO:0000259" key="2">
    <source>
        <dbReference type="Pfam" id="PF03807"/>
    </source>
</evidence>
<dbReference type="AlphaFoldDB" id="A0A3S1CU73"/>
<sequence>MTNTGLSTIGFIGSGNIGGQLARLAVGHGYSVVMSNSRGPETLAKLVDELGPGARAATPDEAASAGDIVVVTVPLNAYRSVPTVPLVGKVVVDTNNYYFERDGRIPELDEARTTVSQMLQDHLPSSTVVKAFNNITAADLTAAGSPSGTEGRRALPIAGDDTDAKRLVSTLIDEFGFDAVDAGTLAESWRFERDQPAYGVAMTAEEIPGKLAAATRTEA</sequence>
<dbReference type="InterPro" id="IPR036291">
    <property type="entry name" value="NAD(P)-bd_dom_sf"/>
</dbReference>